<proteinExistence type="predicted"/>
<dbReference type="EMBL" id="KB320676">
    <property type="protein sequence ID" value="ELW65766.1"/>
    <property type="molecule type" value="Genomic_DNA"/>
</dbReference>
<keyword evidence="3" id="KW-1185">Reference proteome</keyword>
<dbReference type="AlphaFoldDB" id="L9KSJ5"/>
<reference evidence="3" key="1">
    <citation type="submission" date="2012-07" db="EMBL/GenBank/DDBJ databases">
        <title>Genome of the Chinese tree shrew, a rising model animal genetically related to primates.</title>
        <authorList>
            <person name="Zhang G."/>
            <person name="Fan Y."/>
            <person name="Yao Y."/>
            <person name="Huang Z."/>
        </authorList>
    </citation>
    <scope>NUCLEOTIDE SEQUENCE [LARGE SCALE GENOMIC DNA]</scope>
</reference>
<sequence>MGLAWRVLAPTPGVLASRPDASQPSPELWALLLWCRLPTSGTSGSRIPAGRTDLAAQLPWAAPWVRPGKPRRLQIGGAHLRGPRPSWLKTVCSTSRVGAGSEADLSPECRQTGILATPGEPLGTPGRVAPEEWRRFPIRPPPETILGPDYSCAWESYMKRWLWSARNPRRTWSPVTIKISPPELRGSPSEPPGQGICSTGRPAAQGHPDPCAKETVLRALSQCKKGNRKFDGPLWFEIPESESRRPNPESRPSAFKPLVKNGAVANFVPRPGPLNRSLRSWSLSVCDENESQPRVQLPLSAGQAAAGTAPVQGADPELESWDKVQHCSGLPSPPGHWNRPCAVPLVREDTQPADPSGS</sequence>
<evidence type="ECO:0000256" key="1">
    <source>
        <dbReference type="SAM" id="MobiDB-lite"/>
    </source>
</evidence>
<feature type="region of interest" description="Disordered" evidence="1">
    <location>
        <begin position="328"/>
        <end position="358"/>
    </location>
</feature>
<protein>
    <submittedName>
        <fullName evidence="2">POM121-like protein 12</fullName>
    </submittedName>
</protein>
<gene>
    <name evidence="2" type="ORF">TREES_T100009752</name>
</gene>
<feature type="region of interest" description="Disordered" evidence="1">
    <location>
        <begin position="179"/>
        <end position="210"/>
    </location>
</feature>
<organism evidence="2 3">
    <name type="scientific">Tupaia chinensis</name>
    <name type="common">Chinese tree shrew</name>
    <name type="synonym">Tupaia belangeri chinensis</name>
    <dbReference type="NCBI Taxonomy" id="246437"/>
    <lineage>
        <taxon>Eukaryota</taxon>
        <taxon>Metazoa</taxon>
        <taxon>Chordata</taxon>
        <taxon>Craniata</taxon>
        <taxon>Vertebrata</taxon>
        <taxon>Euteleostomi</taxon>
        <taxon>Mammalia</taxon>
        <taxon>Eutheria</taxon>
        <taxon>Euarchontoglires</taxon>
        <taxon>Scandentia</taxon>
        <taxon>Tupaiidae</taxon>
        <taxon>Tupaia</taxon>
    </lineage>
</organism>
<accession>L9KSJ5</accession>
<evidence type="ECO:0000313" key="3">
    <source>
        <dbReference type="Proteomes" id="UP000011518"/>
    </source>
</evidence>
<dbReference type="InParanoid" id="L9KSJ5"/>
<dbReference type="Proteomes" id="UP000011518">
    <property type="component" value="Unassembled WGS sequence"/>
</dbReference>
<name>L9KSJ5_TUPCH</name>
<evidence type="ECO:0000313" key="2">
    <source>
        <dbReference type="EMBL" id="ELW65766.1"/>
    </source>
</evidence>
<reference evidence="3" key="2">
    <citation type="journal article" date="2013" name="Nat. Commun.">
        <title>Genome of the Chinese tree shrew.</title>
        <authorList>
            <person name="Fan Y."/>
            <person name="Huang Z.Y."/>
            <person name="Cao C.C."/>
            <person name="Chen C.S."/>
            <person name="Chen Y.X."/>
            <person name="Fan D.D."/>
            <person name="He J."/>
            <person name="Hou H.L."/>
            <person name="Hu L."/>
            <person name="Hu X.T."/>
            <person name="Jiang X.T."/>
            <person name="Lai R."/>
            <person name="Lang Y.S."/>
            <person name="Liang B."/>
            <person name="Liao S.G."/>
            <person name="Mu D."/>
            <person name="Ma Y.Y."/>
            <person name="Niu Y.Y."/>
            <person name="Sun X.Q."/>
            <person name="Xia J.Q."/>
            <person name="Xiao J."/>
            <person name="Xiong Z.Q."/>
            <person name="Xu L."/>
            <person name="Yang L."/>
            <person name="Zhang Y."/>
            <person name="Zhao W."/>
            <person name="Zhao X.D."/>
            <person name="Zheng Y.T."/>
            <person name="Zhou J.M."/>
            <person name="Zhu Y.B."/>
            <person name="Zhang G.J."/>
            <person name="Wang J."/>
            <person name="Yao Y.G."/>
        </authorList>
    </citation>
    <scope>NUCLEOTIDE SEQUENCE [LARGE SCALE GENOMIC DNA]</scope>
</reference>
<dbReference type="Pfam" id="PF15229">
    <property type="entry name" value="POM121"/>
    <property type="match status" value="1"/>
</dbReference>